<comment type="caution">
    <text evidence="3">The sequence shown here is derived from an EMBL/GenBank/DDBJ whole genome shotgun (WGS) entry which is preliminary data.</text>
</comment>
<name>A0ABU5VQS5_9BACT</name>
<dbReference type="InterPro" id="IPR050834">
    <property type="entry name" value="Glycosyltransf_2"/>
</dbReference>
<feature type="transmembrane region" description="Helical" evidence="1">
    <location>
        <begin position="241"/>
        <end position="258"/>
    </location>
</feature>
<dbReference type="Gene3D" id="3.90.550.10">
    <property type="entry name" value="Spore Coat Polysaccharide Biosynthesis Protein SpsA, Chain A"/>
    <property type="match status" value="1"/>
</dbReference>
<keyword evidence="3" id="KW-0808">Transferase</keyword>
<dbReference type="Proteomes" id="UP001302274">
    <property type="component" value="Unassembled WGS sequence"/>
</dbReference>
<feature type="transmembrane region" description="Helical" evidence="1">
    <location>
        <begin position="293"/>
        <end position="313"/>
    </location>
</feature>
<dbReference type="InterPro" id="IPR029044">
    <property type="entry name" value="Nucleotide-diphossugar_trans"/>
</dbReference>
<keyword evidence="1" id="KW-0472">Membrane</keyword>
<accession>A0ABU5VQS5</accession>
<keyword evidence="1" id="KW-0812">Transmembrane</keyword>
<proteinExistence type="predicted"/>
<dbReference type="EMBL" id="JAYGJQ010000001">
    <property type="protein sequence ID" value="MEA9354977.1"/>
    <property type="molecule type" value="Genomic_DNA"/>
</dbReference>
<organism evidence="3 4">
    <name type="scientific">Bacteriovorax antarcticus</name>
    <dbReference type="NCBI Taxonomy" id="3088717"/>
    <lineage>
        <taxon>Bacteria</taxon>
        <taxon>Pseudomonadati</taxon>
        <taxon>Bdellovibrionota</taxon>
        <taxon>Bacteriovoracia</taxon>
        <taxon>Bacteriovoracales</taxon>
        <taxon>Bacteriovoracaceae</taxon>
        <taxon>Bacteriovorax</taxon>
    </lineage>
</organism>
<evidence type="ECO:0000256" key="1">
    <source>
        <dbReference type="SAM" id="Phobius"/>
    </source>
</evidence>
<keyword evidence="3" id="KW-0328">Glycosyltransferase</keyword>
<dbReference type="PANTHER" id="PTHR43685:SF3">
    <property type="entry name" value="SLR2126 PROTEIN"/>
    <property type="match status" value="1"/>
</dbReference>
<keyword evidence="1" id="KW-1133">Transmembrane helix</keyword>
<dbReference type="SUPFAM" id="SSF53448">
    <property type="entry name" value="Nucleotide-diphospho-sugar transferases"/>
    <property type="match status" value="1"/>
</dbReference>
<evidence type="ECO:0000313" key="4">
    <source>
        <dbReference type="Proteomes" id="UP001302274"/>
    </source>
</evidence>
<protein>
    <submittedName>
        <fullName evidence="3">Glycosyltransferase</fullName>
        <ecNumber evidence="3">2.4.-.-</ecNumber>
    </submittedName>
</protein>
<feature type="transmembrane region" description="Helical" evidence="1">
    <location>
        <begin position="264"/>
        <end position="281"/>
    </location>
</feature>
<dbReference type="EC" id="2.4.-.-" evidence="3"/>
<dbReference type="Pfam" id="PF00535">
    <property type="entry name" value="Glycos_transf_2"/>
    <property type="match status" value="1"/>
</dbReference>
<evidence type="ECO:0000313" key="3">
    <source>
        <dbReference type="EMBL" id="MEA9354977.1"/>
    </source>
</evidence>
<dbReference type="PANTHER" id="PTHR43685">
    <property type="entry name" value="GLYCOSYLTRANSFERASE"/>
    <property type="match status" value="1"/>
</dbReference>
<feature type="domain" description="Glycosyltransferase 2-like" evidence="2">
    <location>
        <begin position="4"/>
        <end position="94"/>
    </location>
</feature>
<gene>
    <name evidence="3" type="ORF">SHI21_02130</name>
</gene>
<sequence>MKFSIIIVTYNRHKELFNCLESITRTLTPHPYEVIVIFNGDRTYMEKCSQTFKKFSLHFIHKTTPSAARNLGISKARGEYVFFLDDDCTLPETYFSLVDFTQNWDVLGGPDQTPQVSSTLQSTIGRALSSPLCMGPTYKRHTIRGGYLSSTSEKSLILCNLWFKKSLFTEERFQFNPELFRNEENYLLKELKNSEKVLHHSPHLFVYHQRKNNLESLGSAIIKSGECRIQNIALLPQKKEAFYLLPLLWLGLLCWMTFHPQSILTNAFIVYTALVALYYVVTYKAFSFRYIFLHYFILGTYSIGLIKGIWKFYPMFYSNLRENKSLIKESSSK</sequence>
<dbReference type="GO" id="GO:0016757">
    <property type="term" value="F:glycosyltransferase activity"/>
    <property type="evidence" value="ECO:0007669"/>
    <property type="project" value="UniProtKB-KW"/>
</dbReference>
<evidence type="ECO:0000259" key="2">
    <source>
        <dbReference type="Pfam" id="PF00535"/>
    </source>
</evidence>
<dbReference type="RefSeq" id="WP_323574467.1">
    <property type="nucleotide sequence ID" value="NZ_JAYGJQ010000001.1"/>
</dbReference>
<reference evidence="3 4" key="1">
    <citation type="submission" date="2023-11" db="EMBL/GenBank/DDBJ databases">
        <title>A Novel Polar Bacteriovorax (B. antarcticus) Isolated from the Biocrust in Antarctica.</title>
        <authorList>
            <person name="Mun W."/>
            <person name="Choi S.Y."/>
            <person name="Mitchell R.J."/>
        </authorList>
    </citation>
    <scope>NUCLEOTIDE SEQUENCE [LARGE SCALE GENOMIC DNA]</scope>
    <source>
        <strain evidence="3 4">PP10</strain>
    </source>
</reference>
<dbReference type="InterPro" id="IPR001173">
    <property type="entry name" value="Glyco_trans_2-like"/>
</dbReference>
<keyword evidence="4" id="KW-1185">Reference proteome</keyword>